<dbReference type="Pfam" id="PF00072">
    <property type="entry name" value="Response_reg"/>
    <property type="match status" value="1"/>
</dbReference>
<dbReference type="GO" id="GO:0000160">
    <property type="term" value="P:phosphorelay signal transduction system"/>
    <property type="evidence" value="ECO:0007669"/>
    <property type="project" value="InterPro"/>
</dbReference>
<dbReference type="PANTHER" id="PTHR44591">
    <property type="entry name" value="STRESS RESPONSE REGULATOR PROTEIN 1"/>
    <property type="match status" value="1"/>
</dbReference>
<dbReference type="InterPro" id="IPR050595">
    <property type="entry name" value="Bact_response_regulator"/>
</dbReference>
<comment type="caution">
    <text evidence="4">The sequence shown here is derived from an EMBL/GenBank/DDBJ whole genome shotgun (WGS) entry which is preliminary data.</text>
</comment>
<evidence type="ECO:0000256" key="2">
    <source>
        <dbReference type="PROSITE-ProRule" id="PRU00169"/>
    </source>
</evidence>
<reference evidence="4 5" key="1">
    <citation type="journal article" date="2016" name="Nat. Commun.">
        <title>Thousands of microbial genomes shed light on interconnected biogeochemical processes in an aquifer system.</title>
        <authorList>
            <person name="Anantharaman K."/>
            <person name="Brown C.T."/>
            <person name="Hug L.A."/>
            <person name="Sharon I."/>
            <person name="Castelle C.J."/>
            <person name="Probst A.J."/>
            <person name="Thomas B.C."/>
            <person name="Singh A."/>
            <person name="Wilkins M.J."/>
            <person name="Karaoz U."/>
            <person name="Brodie E.L."/>
            <person name="Williams K.H."/>
            <person name="Hubbard S.S."/>
            <person name="Banfield J.F."/>
        </authorList>
    </citation>
    <scope>NUCLEOTIDE SEQUENCE [LARGE SCALE GENOMIC DNA]</scope>
</reference>
<dbReference type="InterPro" id="IPR001789">
    <property type="entry name" value="Sig_transdc_resp-reg_receiver"/>
</dbReference>
<gene>
    <name evidence="4" type="ORF">A3G33_05710</name>
</gene>
<feature type="domain" description="Response regulatory" evidence="3">
    <location>
        <begin position="4"/>
        <end position="127"/>
    </location>
</feature>
<dbReference type="InterPro" id="IPR011006">
    <property type="entry name" value="CheY-like_superfamily"/>
</dbReference>
<evidence type="ECO:0000313" key="4">
    <source>
        <dbReference type="EMBL" id="OGW99567.1"/>
    </source>
</evidence>
<dbReference type="CDD" id="cd00156">
    <property type="entry name" value="REC"/>
    <property type="match status" value="1"/>
</dbReference>
<accession>A0A1G1L365</accession>
<feature type="modified residue" description="4-aspartylphosphate" evidence="2">
    <location>
        <position position="54"/>
    </location>
</feature>
<keyword evidence="1 2" id="KW-0597">Phosphoprotein</keyword>
<dbReference type="SMART" id="SM00448">
    <property type="entry name" value="REC"/>
    <property type="match status" value="1"/>
</dbReference>
<sequence>MAKEILVVDDDPDYCQLTRVRLEKSGFKVTIVPNGAQALALFENEYRPDLVILDVEMPGMNGLTTLLNLKVKKMVTLGNRPQAIPVIVATGLQSEKLREIISEHDVNAFLKKPYSAEELINKIKELIEKESG</sequence>
<evidence type="ECO:0000313" key="5">
    <source>
        <dbReference type="Proteomes" id="UP000178187"/>
    </source>
</evidence>
<dbReference type="SUPFAM" id="SSF52172">
    <property type="entry name" value="CheY-like"/>
    <property type="match status" value="1"/>
</dbReference>
<evidence type="ECO:0000259" key="3">
    <source>
        <dbReference type="PROSITE" id="PS50110"/>
    </source>
</evidence>
<evidence type="ECO:0000256" key="1">
    <source>
        <dbReference type="ARBA" id="ARBA00022553"/>
    </source>
</evidence>
<name>A0A1G1L365_9BACT</name>
<dbReference type="Proteomes" id="UP000178187">
    <property type="component" value="Unassembled WGS sequence"/>
</dbReference>
<dbReference type="PROSITE" id="PS50110">
    <property type="entry name" value="RESPONSE_REGULATORY"/>
    <property type="match status" value="1"/>
</dbReference>
<proteinExistence type="predicted"/>
<organism evidence="4 5">
    <name type="scientific">Candidatus Danuiimicrobium aquiferis</name>
    <dbReference type="NCBI Taxonomy" id="1801832"/>
    <lineage>
        <taxon>Bacteria</taxon>
        <taxon>Pseudomonadati</taxon>
        <taxon>Candidatus Omnitrophota</taxon>
        <taxon>Candidatus Danuiimicrobium</taxon>
    </lineage>
</organism>
<dbReference type="AlphaFoldDB" id="A0A1G1L365"/>
<dbReference type="PANTHER" id="PTHR44591:SF18">
    <property type="entry name" value="REGULATORY PROTEIN"/>
    <property type="match status" value="1"/>
</dbReference>
<dbReference type="EMBL" id="MHFR01000003">
    <property type="protein sequence ID" value="OGW99567.1"/>
    <property type="molecule type" value="Genomic_DNA"/>
</dbReference>
<protein>
    <recommendedName>
        <fullName evidence="3">Response regulatory domain-containing protein</fullName>
    </recommendedName>
</protein>
<dbReference type="Gene3D" id="3.40.50.2300">
    <property type="match status" value="1"/>
</dbReference>